<organism evidence="2 3">
    <name type="scientific">Candidatus Fervidibacter sacchari</name>
    <dbReference type="NCBI Taxonomy" id="1448929"/>
    <lineage>
        <taxon>Bacteria</taxon>
        <taxon>Candidatus Fervidibacterota</taxon>
        <taxon>Candidatus Fervidibacter</taxon>
    </lineage>
</organism>
<dbReference type="InterPro" id="IPR007165">
    <property type="entry name" value="Phage_holin_4_2"/>
</dbReference>
<comment type="caution">
    <text evidence="2">The sequence shown here is derived from an EMBL/GenBank/DDBJ whole genome shotgun (WGS) entry which is preliminary data.</text>
</comment>
<feature type="transmembrane region" description="Helical" evidence="1">
    <location>
        <begin position="104"/>
        <end position="125"/>
    </location>
</feature>
<feature type="transmembrane region" description="Helical" evidence="1">
    <location>
        <begin position="32"/>
        <end position="52"/>
    </location>
</feature>
<dbReference type="Proteomes" id="UP001204798">
    <property type="component" value="Unassembled WGS sequence"/>
</dbReference>
<feature type="transmembrane region" description="Helical" evidence="1">
    <location>
        <begin position="7"/>
        <end position="26"/>
    </location>
</feature>
<feature type="transmembrane region" description="Helical" evidence="1">
    <location>
        <begin position="64"/>
        <end position="92"/>
    </location>
</feature>
<evidence type="ECO:0000313" key="3">
    <source>
        <dbReference type="Proteomes" id="UP001204798"/>
    </source>
</evidence>
<dbReference type="Pfam" id="PF04020">
    <property type="entry name" value="Phage_holin_4_2"/>
    <property type="match status" value="1"/>
</dbReference>
<dbReference type="RefSeq" id="WP_259101817.1">
    <property type="nucleotide sequence ID" value="NZ_CP130454.1"/>
</dbReference>
<dbReference type="EMBL" id="JANUCP010000009">
    <property type="protein sequence ID" value="MCS3921057.1"/>
    <property type="molecule type" value="Genomic_DNA"/>
</dbReference>
<dbReference type="PANTHER" id="PTHR37309:SF1">
    <property type="entry name" value="SLR0284 PROTEIN"/>
    <property type="match status" value="1"/>
</dbReference>
<keyword evidence="1" id="KW-1133">Transmembrane helix</keyword>
<reference evidence="2 3" key="1">
    <citation type="submission" date="2022-08" db="EMBL/GenBank/DDBJ databases">
        <title>Bacterial and archaeal communities from various locations to study Microbial Dark Matter (Phase II).</title>
        <authorList>
            <person name="Stepanauskas R."/>
        </authorList>
    </citation>
    <scope>NUCLEOTIDE SEQUENCE [LARGE SCALE GENOMIC DNA]</scope>
    <source>
        <strain evidence="2 3">PD1</strain>
    </source>
</reference>
<keyword evidence="3" id="KW-1185">Reference proteome</keyword>
<name>A0ABT2ET19_9BACT</name>
<protein>
    <submittedName>
        <fullName evidence="2">Membrane protein</fullName>
    </submittedName>
</protein>
<dbReference type="PANTHER" id="PTHR37309">
    <property type="entry name" value="SLR0284 PROTEIN"/>
    <property type="match status" value="1"/>
</dbReference>
<proteinExistence type="predicted"/>
<sequence length="131" mass="14334">MDTVRSLVYRFVWNALALFLLAKGVYSDRVEISGLWAAAGVVLLLALAQAFVRPALFFFRILTFPLNLLTLGLASFVAGLVLNAVVFFAIGQTRLINGFHVKDFGAAFGMTLLYTIANTIGNMIFGQKRQG</sequence>
<accession>A0ABT2ET19</accession>
<gene>
    <name evidence="2" type="ORF">M2350_003498</name>
</gene>
<keyword evidence="1" id="KW-0812">Transmembrane</keyword>
<evidence type="ECO:0000313" key="2">
    <source>
        <dbReference type="EMBL" id="MCS3921057.1"/>
    </source>
</evidence>
<keyword evidence="1" id="KW-0472">Membrane</keyword>
<evidence type="ECO:0000256" key="1">
    <source>
        <dbReference type="SAM" id="Phobius"/>
    </source>
</evidence>